<evidence type="ECO:0000256" key="1">
    <source>
        <dbReference type="SAM" id="MobiDB-lite"/>
    </source>
</evidence>
<keyword evidence="3" id="KW-1185">Reference proteome</keyword>
<sequence>METSTGWGATTTRVDSSHRGDPAALSLSVDIHWPPRYLSYQNQKIEERKEKNPRALPVKSPIKLGIFRPGLDSFRWTFSLAGLSFPAFKFRELVLEAEDREDGIFQTRSCRSGLRHRWPCGLVPATRGGIAVWPELPTIINLSTTNDIPISPLSLRPASLSDRFLRPLLLNLRLSCRLVGLAGGCQSRSLQQGKKDSIKISQPILEMDTPSRGRLMVSGKGHGESRTSCLEKASVGFCKSLIPKQSISSMINRCHIIDLS</sequence>
<protein>
    <submittedName>
        <fullName evidence="2">Uncharacterized protein</fullName>
    </submittedName>
</protein>
<evidence type="ECO:0000313" key="3">
    <source>
        <dbReference type="Proteomes" id="UP001301769"/>
    </source>
</evidence>
<proteinExistence type="predicted"/>
<evidence type="ECO:0000313" key="2">
    <source>
        <dbReference type="EMBL" id="KAK4212110.1"/>
    </source>
</evidence>
<gene>
    <name evidence="2" type="ORF">QBC37DRAFT_202104</name>
</gene>
<dbReference type="Proteomes" id="UP001301769">
    <property type="component" value="Unassembled WGS sequence"/>
</dbReference>
<accession>A0AAN7B8M0</accession>
<dbReference type="EMBL" id="MU858134">
    <property type="protein sequence ID" value="KAK4212110.1"/>
    <property type="molecule type" value="Genomic_DNA"/>
</dbReference>
<reference evidence="2" key="2">
    <citation type="submission" date="2023-05" db="EMBL/GenBank/DDBJ databases">
        <authorList>
            <consortium name="Lawrence Berkeley National Laboratory"/>
            <person name="Steindorff A."/>
            <person name="Hensen N."/>
            <person name="Bonometti L."/>
            <person name="Westerberg I."/>
            <person name="Brannstrom I.O."/>
            <person name="Guillou S."/>
            <person name="Cros-Aarteil S."/>
            <person name="Calhoun S."/>
            <person name="Haridas S."/>
            <person name="Kuo A."/>
            <person name="Mondo S."/>
            <person name="Pangilinan J."/>
            <person name="Riley R."/>
            <person name="Labutti K."/>
            <person name="Andreopoulos B."/>
            <person name="Lipzen A."/>
            <person name="Chen C."/>
            <person name="Yanf M."/>
            <person name="Daum C."/>
            <person name="Ng V."/>
            <person name="Clum A."/>
            <person name="Ohm R."/>
            <person name="Martin F."/>
            <person name="Silar P."/>
            <person name="Natvig D."/>
            <person name="Lalanne C."/>
            <person name="Gautier V."/>
            <person name="Ament-Velasquez S.L."/>
            <person name="Kruys A."/>
            <person name="Hutchinson M.I."/>
            <person name="Powell A.J."/>
            <person name="Barry K."/>
            <person name="Miller A.N."/>
            <person name="Grigoriev I.V."/>
            <person name="Debuchy R."/>
            <person name="Gladieux P."/>
            <person name="Thoren M.H."/>
            <person name="Johannesson H."/>
        </authorList>
    </citation>
    <scope>NUCLEOTIDE SEQUENCE</scope>
    <source>
        <strain evidence="2">PSN293</strain>
    </source>
</reference>
<organism evidence="2 3">
    <name type="scientific">Rhypophila decipiens</name>
    <dbReference type="NCBI Taxonomy" id="261697"/>
    <lineage>
        <taxon>Eukaryota</taxon>
        <taxon>Fungi</taxon>
        <taxon>Dikarya</taxon>
        <taxon>Ascomycota</taxon>
        <taxon>Pezizomycotina</taxon>
        <taxon>Sordariomycetes</taxon>
        <taxon>Sordariomycetidae</taxon>
        <taxon>Sordariales</taxon>
        <taxon>Naviculisporaceae</taxon>
        <taxon>Rhypophila</taxon>
    </lineage>
</organism>
<comment type="caution">
    <text evidence="2">The sequence shown here is derived from an EMBL/GenBank/DDBJ whole genome shotgun (WGS) entry which is preliminary data.</text>
</comment>
<feature type="compositionally biased region" description="Polar residues" evidence="1">
    <location>
        <begin position="1"/>
        <end position="14"/>
    </location>
</feature>
<dbReference type="AlphaFoldDB" id="A0AAN7B8M0"/>
<reference evidence="2" key="1">
    <citation type="journal article" date="2023" name="Mol. Phylogenet. Evol.">
        <title>Genome-scale phylogeny and comparative genomics of the fungal order Sordariales.</title>
        <authorList>
            <person name="Hensen N."/>
            <person name="Bonometti L."/>
            <person name="Westerberg I."/>
            <person name="Brannstrom I.O."/>
            <person name="Guillou S."/>
            <person name="Cros-Aarteil S."/>
            <person name="Calhoun S."/>
            <person name="Haridas S."/>
            <person name="Kuo A."/>
            <person name="Mondo S."/>
            <person name="Pangilinan J."/>
            <person name="Riley R."/>
            <person name="LaButti K."/>
            <person name="Andreopoulos B."/>
            <person name="Lipzen A."/>
            <person name="Chen C."/>
            <person name="Yan M."/>
            <person name="Daum C."/>
            <person name="Ng V."/>
            <person name="Clum A."/>
            <person name="Steindorff A."/>
            <person name="Ohm R.A."/>
            <person name="Martin F."/>
            <person name="Silar P."/>
            <person name="Natvig D.O."/>
            <person name="Lalanne C."/>
            <person name="Gautier V."/>
            <person name="Ament-Velasquez S.L."/>
            <person name="Kruys A."/>
            <person name="Hutchinson M.I."/>
            <person name="Powell A.J."/>
            <person name="Barry K."/>
            <person name="Miller A.N."/>
            <person name="Grigoriev I.V."/>
            <person name="Debuchy R."/>
            <person name="Gladieux P."/>
            <person name="Hiltunen Thoren M."/>
            <person name="Johannesson H."/>
        </authorList>
    </citation>
    <scope>NUCLEOTIDE SEQUENCE</scope>
    <source>
        <strain evidence="2">PSN293</strain>
    </source>
</reference>
<feature type="region of interest" description="Disordered" evidence="1">
    <location>
        <begin position="1"/>
        <end position="20"/>
    </location>
</feature>
<name>A0AAN7B8M0_9PEZI</name>